<sequence>MVFYPDNVPRAGRLQQLVNSIANMQTDIEDYADRMDNKNKDIRPLIDKVLEERGIDTLDELIEKAASQLSTEQQRVFRKVDGASFLASQLYTDIRVRIADRGS</sequence>
<keyword evidence="3" id="KW-1185">Reference proteome</keyword>
<feature type="coiled-coil region" evidence="1">
    <location>
        <begin position="14"/>
        <end position="75"/>
    </location>
</feature>
<evidence type="ECO:0000313" key="2">
    <source>
        <dbReference type="EMBL" id="KAL0945739.1"/>
    </source>
</evidence>
<name>A0ABR3IR19_9AGAR</name>
<protein>
    <submittedName>
        <fullName evidence="2">Uncharacterized protein</fullName>
    </submittedName>
</protein>
<accession>A0ABR3IR19</accession>
<reference evidence="3" key="1">
    <citation type="submission" date="2024-06" db="EMBL/GenBank/DDBJ databases">
        <title>Multi-omics analyses provide insights into the biosynthesis of the anticancer antibiotic pleurotin in Hohenbuehelia grisea.</title>
        <authorList>
            <person name="Weaver J.A."/>
            <person name="Alberti F."/>
        </authorList>
    </citation>
    <scope>NUCLEOTIDE SEQUENCE [LARGE SCALE GENOMIC DNA]</scope>
    <source>
        <strain evidence="3">T-177</strain>
    </source>
</reference>
<keyword evidence="1" id="KW-0175">Coiled coil</keyword>
<evidence type="ECO:0000256" key="1">
    <source>
        <dbReference type="SAM" id="Coils"/>
    </source>
</evidence>
<comment type="caution">
    <text evidence="2">The sequence shown here is derived from an EMBL/GenBank/DDBJ whole genome shotgun (WGS) entry which is preliminary data.</text>
</comment>
<dbReference type="EMBL" id="JASNQZ010000017">
    <property type="protein sequence ID" value="KAL0945739.1"/>
    <property type="molecule type" value="Genomic_DNA"/>
</dbReference>
<evidence type="ECO:0000313" key="3">
    <source>
        <dbReference type="Proteomes" id="UP001556367"/>
    </source>
</evidence>
<proteinExistence type="predicted"/>
<dbReference type="Proteomes" id="UP001556367">
    <property type="component" value="Unassembled WGS sequence"/>
</dbReference>
<organism evidence="2 3">
    <name type="scientific">Hohenbuehelia grisea</name>
    <dbReference type="NCBI Taxonomy" id="104357"/>
    <lineage>
        <taxon>Eukaryota</taxon>
        <taxon>Fungi</taxon>
        <taxon>Dikarya</taxon>
        <taxon>Basidiomycota</taxon>
        <taxon>Agaricomycotina</taxon>
        <taxon>Agaricomycetes</taxon>
        <taxon>Agaricomycetidae</taxon>
        <taxon>Agaricales</taxon>
        <taxon>Pleurotineae</taxon>
        <taxon>Pleurotaceae</taxon>
        <taxon>Hohenbuehelia</taxon>
    </lineage>
</organism>
<gene>
    <name evidence="2" type="ORF">HGRIS_014884</name>
</gene>